<organism evidence="1 2">
    <name type="scientific">Arthrobacter phage CastorTray</name>
    <dbReference type="NCBI Taxonomy" id="2859632"/>
    <lineage>
        <taxon>Viruses</taxon>
        <taxon>Duplodnaviria</taxon>
        <taxon>Heunggongvirae</taxon>
        <taxon>Uroviricota</taxon>
        <taxon>Caudoviricetes</taxon>
        <taxon>Gordonvirus</taxon>
        <taxon>Gordonvirus castortray</taxon>
    </lineage>
</organism>
<evidence type="ECO:0000313" key="1">
    <source>
        <dbReference type="EMBL" id="QYC55076.1"/>
    </source>
</evidence>
<gene>
    <name evidence="1" type="primary">46</name>
    <name evidence="1" type="ORF">SEA_CASTORTRAY_46</name>
</gene>
<dbReference type="KEGG" id="vg:79993579"/>
<protein>
    <submittedName>
        <fullName evidence="1">Uncharacterized protein</fullName>
    </submittedName>
</protein>
<accession>A0AAE8BHD6</accession>
<dbReference type="GeneID" id="79993579"/>
<evidence type="ECO:0000313" key="2">
    <source>
        <dbReference type="Proteomes" id="UP000826928"/>
    </source>
</evidence>
<dbReference type="Proteomes" id="UP000826928">
    <property type="component" value="Segment"/>
</dbReference>
<keyword evidence="2" id="KW-1185">Reference proteome</keyword>
<dbReference type="EMBL" id="MZ274309">
    <property type="protein sequence ID" value="QYC55076.1"/>
    <property type="molecule type" value="Genomic_DNA"/>
</dbReference>
<reference evidence="1 2" key="1">
    <citation type="submission" date="2021-05" db="EMBL/GenBank/DDBJ databases">
        <authorList>
            <person name="Bahhur A.K."/>
            <person name="Miller A.J."/>
            <person name="Huric L."/>
            <person name="Elbassoussy M.K."/>
            <person name="Eldaour D.S."/>
            <person name="Arthur J."/>
            <person name="Patel M."/>
            <person name="Mukka N.U."/>
            <person name="Nero K.M."/>
            <person name="Deypalubos J.C."/>
            <person name="Birkhold A.P."/>
            <person name="Zuber N.K.T."/>
            <person name="Madison C.L."/>
            <person name="Breitenberger C.A."/>
            <person name="Daniels C.J."/>
            <person name="Ball S.L."/>
            <person name="Garlena R.A."/>
            <person name="Russell D.A."/>
            <person name="Jacobs-Sera D."/>
            <person name="Hatfull G.F."/>
        </authorList>
    </citation>
    <scope>NUCLEOTIDE SEQUENCE [LARGE SCALE GENOMIC DNA]</scope>
</reference>
<sequence>MPLCPECRDGKHQNCTGQALHPVSDEIVACNCPTCEPTKEKS</sequence>
<name>A0AAE8BHD6_9CAUD</name>
<dbReference type="RefSeq" id="YP_010750229.1">
    <property type="nucleotide sequence ID" value="NC_073331.1"/>
</dbReference>
<proteinExistence type="predicted"/>